<dbReference type="InterPro" id="IPR016040">
    <property type="entry name" value="NAD(P)-bd_dom"/>
</dbReference>
<dbReference type="SUPFAM" id="SSF51735">
    <property type="entry name" value="NAD(P)-binding Rossmann-fold domains"/>
    <property type="match status" value="1"/>
</dbReference>
<dbReference type="InterPro" id="IPR036291">
    <property type="entry name" value="NAD(P)-bd_dom_sf"/>
</dbReference>
<dbReference type="Pfam" id="PF13460">
    <property type="entry name" value="NAD_binding_10"/>
    <property type="match status" value="1"/>
</dbReference>
<accession>A0ABV5SYT2</accession>
<protein>
    <submittedName>
        <fullName evidence="2">NAD(P)H-binding protein</fullName>
    </submittedName>
</protein>
<dbReference type="PANTHER" id="PTHR47129">
    <property type="entry name" value="QUINONE OXIDOREDUCTASE 2"/>
    <property type="match status" value="1"/>
</dbReference>
<dbReference type="RefSeq" id="WP_344715858.1">
    <property type="nucleotide sequence ID" value="NZ_BAAAWH010000001.1"/>
</dbReference>
<evidence type="ECO:0000259" key="1">
    <source>
        <dbReference type="Pfam" id="PF13460"/>
    </source>
</evidence>
<dbReference type="InterPro" id="IPR052718">
    <property type="entry name" value="NmrA-type_oxidoreductase"/>
</dbReference>
<comment type="caution">
    <text evidence="2">The sequence shown here is derived from an EMBL/GenBank/DDBJ whole genome shotgun (WGS) entry which is preliminary data.</text>
</comment>
<name>A0ABV5SYT2_9MICO</name>
<dbReference type="EMBL" id="JBHMBE010000002">
    <property type="protein sequence ID" value="MFB9645510.1"/>
    <property type="molecule type" value="Genomic_DNA"/>
</dbReference>
<dbReference type="Proteomes" id="UP001589611">
    <property type="component" value="Unassembled WGS sequence"/>
</dbReference>
<evidence type="ECO:0000313" key="2">
    <source>
        <dbReference type="EMBL" id="MFB9645510.1"/>
    </source>
</evidence>
<dbReference type="Gene3D" id="3.40.50.720">
    <property type="entry name" value="NAD(P)-binding Rossmann-like Domain"/>
    <property type="match status" value="1"/>
</dbReference>
<evidence type="ECO:0000313" key="3">
    <source>
        <dbReference type="Proteomes" id="UP001589611"/>
    </source>
</evidence>
<dbReference type="Gene3D" id="3.90.25.10">
    <property type="entry name" value="UDP-galactose 4-epimerase, domain 1"/>
    <property type="match status" value="1"/>
</dbReference>
<keyword evidence="3" id="KW-1185">Reference proteome</keyword>
<organism evidence="2 3">
    <name type="scientific">Microbacterium terregens</name>
    <dbReference type="NCBI Taxonomy" id="69363"/>
    <lineage>
        <taxon>Bacteria</taxon>
        <taxon>Bacillati</taxon>
        <taxon>Actinomycetota</taxon>
        <taxon>Actinomycetes</taxon>
        <taxon>Micrococcales</taxon>
        <taxon>Microbacteriaceae</taxon>
        <taxon>Microbacterium</taxon>
    </lineage>
</organism>
<dbReference type="PANTHER" id="PTHR47129:SF1">
    <property type="entry name" value="NMRA-LIKE DOMAIN-CONTAINING PROTEIN"/>
    <property type="match status" value="1"/>
</dbReference>
<reference evidence="2 3" key="1">
    <citation type="submission" date="2024-09" db="EMBL/GenBank/DDBJ databases">
        <authorList>
            <person name="Sun Q."/>
            <person name="Mori K."/>
        </authorList>
    </citation>
    <scope>NUCLEOTIDE SEQUENCE [LARGE SCALE GENOMIC DNA]</scope>
    <source>
        <strain evidence="2 3">JCM 1342</strain>
    </source>
</reference>
<proteinExistence type="predicted"/>
<sequence>MTGASGHLGRAVAKHAAAALGTGRHLVLATRTPAAFTGAQPETDVRRADFTDPTTLADAFVGVDRAVIISTDDIDGRARGQIAAIEAARAAGVRHILYTSMLAPVPANPAIIAPSHWATEEHLRNSGTDYTILRAGFYADFQVFEAAAALASGTLVHNRGDGRCAYLARDDIARAAAAVLVGGGHEGETLDLTGTEAFDAPALARLYSEIGGHEVTPQVVSDDAMLGLLGAGSEGHNQYGARLTVSIGQAIRGGFCDLVTDTVAQLTGRAPDPLGAVLARSGGSPG</sequence>
<feature type="domain" description="NAD(P)-binding" evidence="1">
    <location>
        <begin position="3"/>
        <end position="180"/>
    </location>
</feature>
<gene>
    <name evidence="2" type="ORF">ACFFPJ_06845</name>
</gene>